<proteinExistence type="predicted"/>
<reference evidence="2 3" key="1">
    <citation type="submission" date="2021-07" db="EMBL/GenBank/DDBJ databases">
        <authorList>
            <person name="Imarazene B."/>
            <person name="Zahm M."/>
            <person name="Klopp C."/>
            <person name="Cabau C."/>
            <person name="Beille S."/>
            <person name="Jouanno E."/>
            <person name="Castinel A."/>
            <person name="Lluch J."/>
            <person name="Gil L."/>
            <person name="Kuchtly C."/>
            <person name="Lopez Roques C."/>
            <person name="Donnadieu C."/>
            <person name="Parrinello H."/>
            <person name="Journot L."/>
            <person name="Du K."/>
            <person name="Schartl M."/>
            <person name="Retaux S."/>
            <person name="Guiguen Y."/>
        </authorList>
    </citation>
    <scope>NUCLEOTIDE SEQUENCE [LARGE SCALE GENOMIC DNA]</scope>
    <source>
        <strain evidence="2">Pach_M1</strain>
        <tissue evidence="2">Testis</tissue>
    </source>
</reference>
<dbReference type="Proteomes" id="UP000752171">
    <property type="component" value="Unassembled WGS sequence"/>
</dbReference>
<feature type="region of interest" description="Disordered" evidence="1">
    <location>
        <begin position="134"/>
        <end position="300"/>
    </location>
</feature>
<gene>
    <name evidence="2" type="ORF">AMEX_G26359</name>
</gene>
<protein>
    <submittedName>
        <fullName evidence="2">Uncharacterized protein</fullName>
    </submittedName>
</protein>
<accession>A0A8T2KQB5</accession>
<dbReference type="EMBL" id="JAICCE010000023">
    <property type="protein sequence ID" value="KAG9261344.1"/>
    <property type="molecule type" value="Genomic_DNA"/>
</dbReference>
<evidence type="ECO:0000313" key="3">
    <source>
        <dbReference type="Proteomes" id="UP000752171"/>
    </source>
</evidence>
<organism evidence="2 3">
    <name type="scientific">Astyanax mexicanus</name>
    <name type="common">Blind cave fish</name>
    <name type="synonym">Astyanax fasciatus mexicanus</name>
    <dbReference type="NCBI Taxonomy" id="7994"/>
    <lineage>
        <taxon>Eukaryota</taxon>
        <taxon>Metazoa</taxon>
        <taxon>Chordata</taxon>
        <taxon>Craniata</taxon>
        <taxon>Vertebrata</taxon>
        <taxon>Euteleostomi</taxon>
        <taxon>Actinopterygii</taxon>
        <taxon>Neopterygii</taxon>
        <taxon>Teleostei</taxon>
        <taxon>Ostariophysi</taxon>
        <taxon>Characiformes</taxon>
        <taxon>Characoidei</taxon>
        <taxon>Acestrorhamphidae</taxon>
        <taxon>Acestrorhamphinae</taxon>
        <taxon>Astyanax</taxon>
    </lineage>
</organism>
<sequence length="300" mass="30923">MPGSTKKTCLSCKLQINVGCKSCKLCGASQPQKIKLESAKNKISKEWAQKILNGRNTSKLINSANLLLHKFHVLGYYPLLLLGKRKAGKTSNFGAEVLCTRQFSSQMEKTTISTIRLLYEGLLKGISSGAPEVNPSSFGAPEVNPSSSCAPEVNHSSSGAPEVNPSSSCAPEVNPSSSCAPEVNPSSSCAPEVNPSSSCAPEVNPSSSCAPEVNPSSSCAPEVNPSSSGAPEVNPSSSGAPEVNPSSSCAPEVNPSSSGAPEVNPSSSGAPEVNPSSSGTNKFSSRKRTQKILSKGKILS</sequence>
<feature type="compositionally biased region" description="Polar residues" evidence="1">
    <location>
        <begin position="144"/>
        <end position="283"/>
    </location>
</feature>
<evidence type="ECO:0000256" key="1">
    <source>
        <dbReference type="SAM" id="MobiDB-lite"/>
    </source>
</evidence>
<name>A0A8T2KQB5_ASTMX</name>
<comment type="caution">
    <text evidence="2">The sequence shown here is derived from an EMBL/GenBank/DDBJ whole genome shotgun (WGS) entry which is preliminary data.</text>
</comment>
<dbReference type="AlphaFoldDB" id="A0A8T2KQB5"/>
<evidence type="ECO:0000313" key="2">
    <source>
        <dbReference type="EMBL" id="KAG9261344.1"/>
    </source>
</evidence>